<name>A0ABS8EZ67_9FIRM</name>
<keyword evidence="1" id="KW-1133">Transmembrane helix</keyword>
<keyword evidence="1" id="KW-0812">Transmembrane</keyword>
<accession>A0ABS8EZ67</accession>
<gene>
    <name evidence="2" type="ORF">LKD42_14815</name>
</gene>
<sequence>MIIQGLLNVVKFLINIIFGWIHLPAVPDQIVSIVDRVLLYVKSGLGLLWLFVPFELVKVMIPLVIAVVNFDKLYSFAVWVLKKIPMLGIE</sequence>
<dbReference type="EMBL" id="JAJEQE010000091">
    <property type="protein sequence ID" value="MCC2150497.1"/>
    <property type="molecule type" value="Genomic_DNA"/>
</dbReference>
<comment type="caution">
    <text evidence="2">The sequence shown here is derived from an EMBL/GenBank/DDBJ whole genome shotgun (WGS) entry which is preliminary data.</text>
</comment>
<proteinExistence type="predicted"/>
<dbReference type="Proteomes" id="UP001299235">
    <property type="component" value="Unassembled WGS sequence"/>
</dbReference>
<protein>
    <submittedName>
        <fullName evidence="2">Uncharacterized protein</fullName>
    </submittedName>
</protein>
<organism evidence="2 3">
    <name type="scientific">Hominisplanchenecus faecis</name>
    <dbReference type="NCBI Taxonomy" id="2885351"/>
    <lineage>
        <taxon>Bacteria</taxon>
        <taxon>Bacillati</taxon>
        <taxon>Bacillota</taxon>
        <taxon>Clostridia</taxon>
        <taxon>Lachnospirales</taxon>
        <taxon>Lachnospiraceae</taxon>
        <taxon>Hominisplanchenecus</taxon>
    </lineage>
</organism>
<reference evidence="2 3" key="1">
    <citation type="submission" date="2021-10" db="EMBL/GenBank/DDBJ databases">
        <title>Anaerobic single-cell dispensing facilitates the cultivation of human gut bacteria.</title>
        <authorList>
            <person name="Afrizal A."/>
        </authorList>
    </citation>
    <scope>NUCLEOTIDE SEQUENCE [LARGE SCALE GENOMIC DNA]</scope>
    <source>
        <strain evidence="2 3">CLA-AA-H246</strain>
    </source>
</reference>
<keyword evidence="1" id="KW-0472">Membrane</keyword>
<keyword evidence="3" id="KW-1185">Reference proteome</keyword>
<evidence type="ECO:0000313" key="2">
    <source>
        <dbReference type="EMBL" id="MCC2150497.1"/>
    </source>
</evidence>
<evidence type="ECO:0000313" key="3">
    <source>
        <dbReference type="Proteomes" id="UP001299235"/>
    </source>
</evidence>
<evidence type="ECO:0000256" key="1">
    <source>
        <dbReference type="SAM" id="Phobius"/>
    </source>
</evidence>
<feature type="transmembrane region" description="Helical" evidence="1">
    <location>
        <begin position="6"/>
        <end position="25"/>
    </location>
</feature>
<dbReference type="RefSeq" id="WP_248836149.1">
    <property type="nucleotide sequence ID" value="NZ_JAJEQE010000091.1"/>
</dbReference>